<comment type="caution">
    <text evidence="2">The sequence shown here is derived from an EMBL/GenBank/DDBJ whole genome shotgun (WGS) entry which is preliminary data.</text>
</comment>
<gene>
    <name evidence="2" type="ORF">EVAR_33970_1</name>
</gene>
<dbReference type="Proteomes" id="UP000299102">
    <property type="component" value="Unassembled WGS sequence"/>
</dbReference>
<dbReference type="OrthoDB" id="8179045at2759"/>
<dbReference type="Gene3D" id="2.170.140.10">
    <property type="entry name" value="Chitin binding domain"/>
    <property type="match status" value="3"/>
</dbReference>
<evidence type="ECO:0000313" key="2">
    <source>
        <dbReference type="EMBL" id="GBP56914.1"/>
    </source>
</evidence>
<reference evidence="2 3" key="1">
    <citation type="journal article" date="2019" name="Commun. Biol.">
        <title>The bagworm genome reveals a unique fibroin gene that provides high tensile strength.</title>
        <authorList>
            <person name="Kono N."/>
            <person name="Nakamura H."/>
            <person name="Ohtoshi R."/>
            <person name="Tomita M."/>
            <person name="Numata K."/>
            <person name="Arakawa K."/>
        </authorList>
    </citation>
    <scope>NUCLEOTIDE SEQUENCE [LARGE SCALE GENOMIC DNA]</scope>
</reference>
<dbReference type="AlphaFoldDB" id="A0A4C1X3I4"/>
<evidence type="ECO:0000259" key="1">
    <source>
        <dbReference type="PROSITE" id="PS50940"/>
    </source>
</evidence>
<dbReference type="PROSITE" id="PS50940">
    <property type="entry name" value="CHIT_BIND_II"/>
    <property type="match status" value="3"/>
</dbReference>
<proteinExistence type="predicted"/>
<protein>
    <recommendedName>
        <fullName evidence="1">Chitin-binding type-2 domain-containing protein</fullName>
    </recommendedName>
</protein>
<sequence>MVAIDPDLETDLTTLKGINSVQSESTWQKIKMQSQLLLCTIIALTLASSTSATVNCTQTGNGRYPEPGDTTCKNYTLCVYDSSTSAYLAYDYICPTTSVFNPNTHLCTSSDDYTCNTTTSVCTSDGYVANPNSTDCSSYIECVEINGTYVETVYSCPDGTYYDPDTTYCEYDYVCTFNCTSTGRYANTTDDTCKSYYLCVLGSDGNYIQYFYVCPSTSLFDPGTKECTSNYTCG</sequence>
<name>A0A4C1X3I4_EUMVA</name>
<keyword evidence="3" id="KW-1185">Reference proteome</keyword>
<dbReference type="EMBL" id="BGZK01000704">
    <property type="protein sequence ID" value="GBP56914.1"/>
    <property type="molecule type" value="Genomic_DNA"/>
</dbReference>
<feature type="domain" description="Chitin-binding type-2" evidence="1">
    <location>
        <begin position="53"/>
        <end position="117"/>
    </location>
</feature>
<dbReference type="GO" id="GO:0008061">
    <property type="term" value="F:chitin binding"/>
    <property type="evidence" value="ECO:0007669"/>
    <property type="project" value="InterPro"/>
</dbReference>
<dbReference type="SUPFAM" id="SSF57625">
    <property type="entry name" value="Invertebrate chitin-binding proteins"/>
    <property type="match status" value="2"/>
</dbReference>
<feature type="domain" description="Chitin-binding type-2" evidence="1">
    <location>
        <begin position="179"/>
        <end position="234"/>
    </location>
</feature>
<dbReference type="InterPro" id="IPR002557">
    <property type="entry name" value="Chitin-bd_dom"/>
</dbReference>
<evidence type="ECO:0000313" key="3">
    <source>
        <dbReference type="Proteomes" id="UP000299102"/>
    </source>
</evidence>
<feature type="domain" description="Chitin-binding type-2" evidence="1">
    <location>
        <begin position="119"/>
        <end position="177"/>
    </location>
</feature>
<accession>A0A4C1X3I4</accession>
<dbReference type="InterPro" id="IPR036508">
    <property type="entry name" value="Chitin-bd_dom_sf"/>
</dbReference>
<dbReference type="Pfam" id="PF01607">
    <property type="entry name" value="CBM_14"/>
    <property type="match status" value="2"/>
</dbReference>
<organism evidence="2 3">
    <name type="scientific">Eumeta variegata</name>
    <name type="common">Bagworm moth</name>
    <name type="synonym">Eumeta japonica</name>
    <dbReference type="NCBI Taxonomy" id="151549"/>
    <lineage>
        <taxon>Eukaryota</taxon>
        <taxon>Metazoa</taxon>
        <taxon>Ecdysozoa</taxon>
        <taxon>Arthropoda</taxon>
        <taxon>Hexapoda</taxon>
        <taxon>Insecta</taxon>
        <taxon>Pterygota</taxon>
        <taxon>Neoptera</taxon>
        <taxon>Endopterygota</taxon>
        <taxon>Lepidoptera</taxon>
        <taxon>Glossata</taxon>
        <taxon>Ditrysia</taxon>
        <taxon>Tineoidea</taxon>
        <taxon>Psychidae</taxon>
        <taxon>Oiketicinae</taxon>
        <taxon>Eumeta</taxon>
    </lineage>
</organism>
<dbReference type="SMART" id="SM00494">
    <property type="entry name" value="ChtBD2"/>
    <property type="match status" value="3"/>
</dbReference>
<dbReference type="GO" id="GO:0005576">
    <property type="term" value="C:extracellular region"/>
    <property type="evidence" value="ECO:0007669"/>
    <property type="project" value="InterPro"/>
</dbReference>